<feature type="compositionally biased region" description="Polar residues" evidence="1">
    <location>
        <begin position="1"/>
        <end position="14"/>
    </location>
</feature>
<feature type="compositionally biased region" description="Polar residues" evidence="1">
    <location>
        <begin position="697"/>
        <end position="710"/>
    </location>
</feature>
<evidence type="ECO:0000313" key="3">
    <source>
        <dbReference type="Proteomes" id="UP000029665"/>
    </source>
</evidence>
<feature type="compositionally biased region" description="Acidic residues" evidence="1">
    <location>
        <begin position="404"/>
        <end position="418"/>
    </location>
</feature>
<proteinExistence type="predicted"/>
<evidence type="ECO:0000256" key="1">
    <source>
        <dbReference type="SAM" id="MobiDB-lite"/>
    </source>
</evidence>
<feature type="region of interest" description="Disordered" evidence="1">
    <location>
        <begin position="1099"/>
        <end position="1159"/>
    </location>
</feature>
<dbReference type="EMBL" id="CCBP010000124">
    <property type="protein sequence ID" value="CDO73904.1"/>
    <property type="molecule type" value="Genomic_DNA"/>
</dbReference>
<feature type="compositionally biased region" description="Low complexity" evidence="1">
    <location>
        <begin position="183"/>
        <end position="197"/>
    </location>
</feature>
<name>A0A060SNW2_PYCCI</name>
<dbReference type="STRING" id="5643.A0A060SNW2"/>
<sequence>MENVPPSTMTSDNLPSLDDMLRSRRNVKSSRQKRSLTATRTNSDDNDKDSRHEIGLLTPPSSQQEDNIDPARMLFSPPPEEELRSKGRTSVSRARSVPVEPPFTPSLLADPPAATSKRKRNGHGRSASHTAFSTIADIPQPPVEATPNPKPRKQTRRNTPSITVDSPTRPSAGLPDEPITPTRSSSQHRSQSPSKRSLFLSPHHSNPNADFIPPLPTISRRSLSARRRSATPVPPYEPPRERFTPPREIVHTPPRATQSPSKISKSSKRKSNSAKTAKNTKKLVIVIKKEAPEVDLSEPPPPPSPTDDPLLLKGEERPARRQQNSRLSEMMASSSSYARDTPSVASSSPVNPPQDDGRIGIGRIPDLNSSMDVGMRDTSFDSMDDSFAAGASAPIFDFTNAAVDEGDSDSDESDDFDQTGEYTGKFKVLTVPTKADPPSSCTRSRQEAWGHPISPFPGSGGRRVVLASSPPLRPGRDDDEGFELQESPDEDDVFILDNPIGDTQPDVNPNADTSQGLAETDAETLSANDTPSGQPPTRSPSPLPVVDVPETEDATIVHHPLDHHVRFVIPRSSELSQEFEDDVPMEDSLLNEHQQDDTQITSTVDHDSSSRASQEDAPMTIDANHHGENSALQEDGDSSDEETVDRELSREPDPASEDEDEDRPPRPIIPTPPRATTLSRALSPPASGQVRPREFLSITSPLRRQKSQASVVHGRSVSPMPSIPSVFATPAPKSHIQTESITVEEPIPPREREETQDTAVEMEVEDDAQADVATEVAETSEDESEELDDGVIKITSGDPRAAARAAAILKMHDYDFIIKDPSGKRRHSSVDSAMRKTRRKSVIEGGITKHSSPLKRRRTFGGVIGDKIVIPGSPAMTIPELLSEAERSVEQRERSLHTPARATSFLSDVGVFKVPLDRPAFETPGPRQRVHSRPFFNASGPRAWDKDDWKLLDACFTDERLALGSHKRPLGEAVLAAVDDVDLGRVIDRFLEQTGGVPAEECWPGWTREDLLRRTQALQKKQRSGKIAPPTPSGRFASLALSEVPDFTPLPSRQSSVQPGLLRRESTMSVQSTKPSVPASLLAPRYSHLLEEAVAISKGEGHLHSSSSKPVEYRSASVPAPAPEQHERRTENEGDTTMTDAAQPQATSEPPEATPSRSITSRMKGFFFSYLPTASKKSQPKKPTAPAHPGLPIPPPEVFQKPRPPISTPVSKPASKPVPPKELVQLHHAPPPKPSMIPRLSQKPKRLVDLHPAPPPEPRPRSSTGFVSERRSSSGSVKDLVRSWESLKEKEEREVREEMTRLRRVKSVGEWAAASRGRGQGQQGQKPTWKP</sequence>
<feature type="compositionally biased region" description="Polar residues" evidence="1">
    <location>
        <begin position="157"/>
        <end position="169"/>
    </location>
</feature>
<comment type="caution">
    <text evidence="2">The sequence shown here is derived from an EMBL/GenBank/DDBJ whole genome shotgun (WGS) entry which is preliminary data.</text>
</comment>
<feature type="compositionally biased region" description="Low complexity" evidence="1">
    <location>
        <begin position="325"/>
        <end position="349"/>
    </location>
</feature>
<dbReference type="OrthoDB" id="3258279at2759"/>
<protein>
    <submittedName>
        <fullName evidence="2">Uncharacterized protein</fullName>
    </submittedName>
</protein>
<feature type="compositionally biased region" description="Acidic residues" evidence="1">
    <location>
        <begin position="756"/>
        <end position="769"/>
    </location>
</feature>
<keyword evidence="3" id="KW-1185">Reference proteome</keyword>
<feature type="compositionally biased region" description="Basic and acidic residues" evidence="1">
    <location>
        <begin position="1279"/>
        <end position="1301"/>
    </location>
</feature>
<dbReference type="HOGENOM" id="CLU_004932_0_0_1"/>
<dbReference type="OMA" id="WTKEDWK"/>
<feature type="compositionally biased region" description="Basic and acidic residues" evidence="1">
    <location>
        <begin position="238"/>
        <end position="250"/>
    </location>
</feature>
<reference evidence="2" key="1">
    <citation type="submission" date="2014-01" db="EMBL/GenBank/DDBJ databases">
        <title>The genome of the white-rot fungus Pycnoporus cinnabarinus: a basidiomycete model with a versatile arsenal for lignocellulosic biomass breakdown.</title>
        <authorList>
            <person name="Levasseur A."/>
            <person name="Lomascolo A."/>
            <person name="Ruiz-Duenas F.J."/>
            <person name="Uzan E."/>
            <person name="Piumi F."/>
            <person name="Kues U."/>
            <person name="Ram A.F.J."/>
            <person name="Murat C."/>
            <person name="Haon M."/>
            <person name="Benoit I."/>
            <person name="Arfi Y."/>
            <person name="Chevret D."/>
            <person name="Drula E."/>
            <person name="Kwon M.J."/>
            <person name="Gouret P."/>
            <person name="Lesage-Meessen L."/>
            <person name="Lombard V."/>
            <person name="Mariette J."/>
            <person name="Noirot C."/>
            <person name="Park J."/>
            <person name="Patyshakuliyeva A."/>
            <person name="Wieneger R.A.B."/>
            <person name="Wosten H.A.B."/>
            <person name="Martin F."/>
            <person name="Coutinho P.M."/>
            <person name="de Vries R."/>
            <person name="Martinez A.T."/>
            <person name="Klopp C."/>
            <person name="Pontarotti P."/>
            <person name="Henrissat B."/>
            <person name="Record E."/>
        </authorList>
    </citation>
    <scope>NUCLEOTIDE SEQUENCE [LARGE SCALE GENOMIC DNA]</scope>
    <source>
        <strain evidence="2">BRFM137</strain>
    </source>
</reference>
<organism evidence="2 3">
    <name type="scientific">Pycnoporus cinnabarinus</name>
    <name type="common">Cinnabar-red polypore</name>
    <name type="synonym">Trametes cinnabarina</name>
    <dbReference type="NCBI Taxonomy" id="5643"/>
    <lineage>
        <taxon>Eukaryota</taxon>
        <taxon>Fungi</taxon>
        <taxon>Dikarya</taxon>
        <taxon>Basidiomycota</taxon>
        <taxon>Agaricomycotina</taxon>
        <taxon>Agaricomycetes</taxon>
        <taxon>Polyporales</taxon>
        <taxon>Polyporaceae</taxon>
        <taxon>Trametes</taxon>
    </lineage>
</organism>
<dbReference type="Proteomes" id="UP000029665">
    <property type="component" value="Unassembled WGS sequence"/>
</dbReference>
<feature type="region of interest" description="Disordered" evidence="1">
    <location>
        <begin position="1"/>
        <end position="376"/>
    </location>
</feature>
<feature type="compositionally biased region" description="Basic and acidic residues" evidence="1">
    <location>
        <begin position="42"/>
        <end position="54"/>
    </location>
</feature>
<feature type="compositionally biased region" description="Basic residues" evidence="1">
    <location>
        <begin position="23"/>
        <end position="34"/>
    </location>
</feature>
<gene>
    <name evidence="2" type="ORF">BN946_scf185016.g61</name>
</gene>
<feature type="compositionally biased region" description="Acidic residues" evidence="1">
    <location>
        <begin position="778"/>
        <end position="787"/>
    </location>
</feature>
<feature type="region of interest" description="Disordered" evidence="1">
    <location>
        <begin position="1047"/>
        <end position="1077"/>
    </location>
</feature>
<feature type="compositionally biased region" description="Polar residues" evidence="1">
    <location>
        <begin position="505"/>
        <end position="532"/>
    </location>
</feature>
<feature type="compositionally biased region" description="Polar residues" evidence="1">
    <location>
        <begin position="1135"/>
        <end position="1148"/>
    </location>
</feature>
<feature type="compositionally biased region" description="Acidic residues" evidence="1">
    <location>
        <begin position="634"/>
        <end position="644"/>
    </location>
</feature>
<feature type="compositionally biased region" description="Pro residues" evidence="1">
    <location>
        <begin position="1189"/>
        <end position="1207"/>
    </location>
</feature>
<feature type="compositionally biased region" description="Pro residues" evidence="1">
    <location>
        <begin position="533"/>
        <end position="543"/>
    </location>
</feature>
<feature type="compositionally biased region" description="Acidic residues" evidence="1">
    <location>
        <begin position="477"/>
        <end position="494"/>
    </location>
</feature>
<feature type="region of interest" description="Disordered" evidence="1">
    <location>
        <begin position="402"/>
        <end position="554"/>
    </location>
</feature>
<evidence type="ECO:0000313" key="2">
    <source>
        <dbReference type="EMBL" id="CDO73904.1"/>
    </source>
</evidence>
<accession>A0A060SNW2</accession>
<feature type="region of interest" description="Disordered" evidence="1">
    <location>
        <begin position="1174"/>
        <end position="1331"/>
    </location>
</feature>
<feature type="region of interest" description="Disordered" evidence="1">
    <location>
        <begin position="576"/>
        <end position="787"/>
    </location>
</feature>